<dbReference type="InterPro" id="IPR009953">
    <property type="entry name" value="DRA_trans"/>
</dbReference>
<proteinExistence type="predicted"/>
<dbReference type="EMBL" id="LUUI01000111">
    <property type="protein sequence ID" value="OAI14383.1"/>
    <property type="molecule type" value="Genomic_DNA"/>
</dbReference>
<dbReference type="AlphaFoldDB" id="A0A177NA75"/>
<gene>
    <name evidence="1" type="ORF">A1359_11220</name>
</gene>
<dbReference type="GO" id="GO:0030701">
    <property type="term" value="F:NAD+-dinitrogen-reductase ADP-D-ribosyltransferase activity"/>
    <property type="evidence" value="ECO:0007669"/>
    <property type="project" value="InterPro"/>
</dbReference>
<dbReference type="RefSeq" id="WP_066983412.1">
    <property type="nucleotide sequence ID" value="NZ_LUUI01000111.1"/>
</dbReference>
<accession>A0A177NA75</accession>
<dbReference type="STRING" id="980561.A1359_11220"/>
<dbReference type="Proteomes" id="UP000078476">
    <property type="component" value="Unassembled WGS sequence"/>
</dbReference>
<reference evidence="1 2" key="1">
    <citation type="submission" date="2016-03" db="EMBL/GenBank/DDBJ databases">
        <authorList>
            <person name="Ploux O."/>
        </authorList>
    </citation>
    <scope>NUCLEOTIDE SEQUENCE [LARGE SCALE GENOMIC DNA]</scope>
    <source>
        <strain evidence="1 2">R-45370</strain>
    </source>
</reference>
<dbReference type="GO" id="GO:0009399">
    <property type="term" value="P:nitrogen fixation"/>
    <property type="evidence" value="ECO:0007669"/>
    <property type="project" value="InterPro"/>
</dbReference>
<keyword evidence="2" id="KW-1185">Reference proteome</keyword>
<comment type="caution">
    <text evidence="1">The sequence shown here is derived from an EMBL/GenBank/DDBJ whole genome shotgun (WGS) entry which is preliminary data.</text>
</comment>
<evidence type="ECO:0000313" key="1">
    <source>
        <dbReference type="EMBL" id="OAI14383.1"/>
    </source>
</evidence>
<dbReference type="OrthoDB" id="183043at2"/>
<dbReference type="Pfam" id="PF07357">
    <property type="entry name" value="DRAT"/>
    <property type="match status" value="1"/>
</dbReference>
<name>A0A177NA75_9GAMM</name>
<keyword evidence="1" id="KW-0808">Transferase</keyword>
<protein>
    <submittedName>
        <fullName evidence="1">NAD(+)--dinitrogen-reductase ADP-D-ribosyltransferase</fullName>
    </submittedName>
</protein>
<sequence length="269" mass="31326">MPHLREYGHSTNLIGIPAACLASHRFNANPQILRIAGTRESAAGLFEKLAFQSSREDCSRVFQDYMCVVFGFETEQRLGVDKQGRRRYRNSYLKLIQDWGRDSNNAQGAVLKGWVESRFGLFPNFHKQSLSGFMNKDWIIYLEEKMNSRYHNNCIFMQLDLLYEYCQWMIEHFQWPAARHKTLYRGVNSLNDSTVNTSLDNAGMIMRFNNLVSFTDRRSIASEFGAYILEVEVPMVKLLFFNELLQHHALHGEAEYLVIGGDYQVKVRR</sequence>
<evidence type="ECO:0000313" key="2">
    <source>
        <dbReference type="Proteomes" id="UP000078476"/>
    </source>
</evidence>
<organism evidence="1 2">
    <name type="scientific">Methylomonas lenta</name>
    <dbReference type="NCBI Taxonomy" id="980561"/>
    <lineage>
        <taxon>Bacteria</taxon>
        <taxon>Pseudomonadati</taxon>
        <taxon>Pseudomonadota</taxon>
        <taxon>Gammaproteobacteria</taxon>
        <taxon>Methylococcales</taxon>
        <taxon>Methylococcaceae</taxon>
        <taxon>Methylomonas</taxon>
    </lineage>
</organism>